<dbReference type="AlphaFoldDB" id="A0AAD7KIC5"/>
<name>A0AAD7KIC5_9AGAR</name>
<comment type="caution">
    <text evidence="1">The sequence shown here is derived from an EMBL/GenBank/DDBJ whole genome shotgun (WGS) entry which is preliminary data.</text>
</comment>
<dbReference type="EMBL" id="JARJLG010000001">
    <property type="protein sequence ID" value="KAJ7785317.1"/>
    <property type="molecule type" value="Genomic_DNA"/>
</dbReference>
<organism evidence="1 2">
    <name type="scientific">Mycena maculata</name>
    <dbReference type="NCBI Taxonomy" id="230809"/>
    <lineage>
        <taxon>Eukaryota</taxon>
        <taxon>Fungi</taxon>
        <taxon>Dikarya</taxon>
        <taxon>Basidiomycota</taxon>
        <taxon>Agaricomycotina</taxon>
        <taxon>Agaricomycetes</taxon>
        <taxon>Agaricomycetidae</taxon>
        <taxon>Agaricales</taxon>
        <taxon>Marasmiineae</taxon>
        <taxon>Mycenaceae</taxon>
        <taxon>Mycena</taxon>
    </lineage>
</organism>
<dbReference type="Proteomes" id="UP001215280">
    <property type="component" value="Unassembled WGS sequence"/>
</dbReference>
<protein>
    <recommendedName>
        <fullName evidence="3">F-box domain-containing protein</fullName>
    </recommendedName>
</protein>
<sequence length="303" mass="34076">MPLARRLLLNMQPIPPRLPLDVQPAPPRLPPDMHWEIIQHCDLSTILSLTRLNNSFDVLVRPFIYREIVVSRRAKMLVRALAKNGRLAPMIQTLVFEKTRANVRLPEREWNRVLLRMRNLEHLVVTHQVPLAREAVSRLPFHLIFLGARCTVAGAWADLVASQASLEVLYFEADFHAKLPMLPKLATLKAKPSDVARFMESHSGLLDVWLWSGSPNSGEAGLKTPDLHRLAASPSRLLTIRLGAGQLLMLLNEAPMVLSAVEHVDKPRNLRNLKFYECMPFCAHPVVGVSSKHATKSHIALSS</sequence>
<keyword evidence="2" id="KW-1185">Reference proteome</keyword>
<proteinExistence type="predicted"/>
<evidence type="ECO:0000313" key="1">
    <source>
        <dbReference type="EMBL" id="KAJ7785317.1"/>
    </source>
</evidence>
<evidence type="ECO:0000313" key="2">
    <source>
        <dbReference type="Proteomes" id="UP001215280"/>
    </source>
</evidence>
<accession>A0AAD7KIC5</accession>
<evidence type="ECO:0008006" key="3">
    <source>
        <dbReference type="Google" id="ProtNLM"/>
    </source>
</evidence>
<gene>
    <name evidence="1" type="ORF">DFH07DRAFT_948399</name>
</gene>
<reference evidence="1" key="1">
    <citation type="submission" date="2023-03" db="EMBL/GenBank/DDBJ databases">
        <title>Massive genome expansion in bonnet fungi (Mycena s.s.) driven by repeated elements and novel gene families across ecological guilds.</title>
        <authorList>
            <consortium name="Lawrence Berkeley National Laboratory"/>
            <person name="Harder C.B."/>
            <person name="Miyauchi S."/>
            <person name="Viragh M."/>
            <person name="Kuo A."/>
            <person name="Thoen E."/>
            <person name="Andreopoulos B."/>
            <person name="Lu D."/>
            <person name="Skrede I."/>
            <person name="Drula E."/>
            <person name="Henrissat B."/>
            <person name="Morin E."/>
            <person name="Kohler A."/>
            <person name="Barry K."/>
            <person name="LaButti K."/>
            <person name="Morin E."/>
            <person name="Salamov A."/>
            <person name="Lipzen A."/>
            <person name="Mereny Z."/>
            <person name="Hegedus B."/>
            <person name="Baldrian P."/>
            <person name="Stursova M."/>
            <person name="Weitz H."/>
            <person name="Taylor A."/>
            <person name="Grigoriev I.V."/>
            <person name="Nagy L.G."/>
            <person name="Martin F."/>
            <person name="Kauserud H."/>
        </authorList>
    </citation>
    <scope>NUCLEOTIDE SEQUENCE</scope>
    <source>
        <strain evidence="1">CBHHK188m</strain>
    </source>
</reference>